<dbReference type="SUPFAM" id="SSF52540">
    <property type="entry name" value="P-loop containing nucleoside triphosphate hydrolases"/>
    <property type="match status" value="1"/>
</dbReference>
<evidence type="ECO:0000313" key="2">
    <source>
        <dbReference type="EMBL" id="MCY6957929.1"/>
    </source>
</evidence>
<proteinExistence type="predicted"/>
<keyword evidence="2" id="KW-0067">ATP-binding</keyword>
<evidence type="ECO:0000313" key="3">
    <source>
        <dbReference type="Proteomes" id="UP001144612"/>
    </source>
</evidence>
<dbReference type="RefSeq" id="WP_268060330.1">
    <property type="nucleotide sequence ID" value="NZ_JAPQFJ010000003.1"/>
</dbReference>
<dbReference type="Pfam" id="PF01695">
    <property type="entry name" value="IstB_IS21"/>
    <property type="match status" value="1"/>
</dbReference>
<dbReference type="InterPro" id="IPR027417">
    <property type="entry name" value="P-loop_NTPase"/>
</dbReference>
<dbReference type="InterPro" id="IPR002611">
    <property type="entry name" value="IstB_ATP-bd"/>
</dbReference>
<organism evidence="2 3">
    <name type="scientific">Clostridium brassicae</name>
    <dbReference type="NCBI Taxonomy" id="2999072"/>
    <lineage>
        <taxon>Bacteria</taxon>
        <taxon>Bacillati</taxon>
        <taxon>Bacillota</taxon>
        <taxon>Clostridia</taxon>
        <taxon>Eubacteriales</taxon>
        <taxon>Clostridiaceae</taxon>
        <taxon>Clostridium</taxon>
    </lineage>
</organism>
<evidence type="ECO:0000259" key="1">
    <source>
        <dbReference type="Pfam" id="PF01695"/>
    </source>
</evidence>
<dbReference type="Proteomes" id="UP001144612">
    <property type="component" value="Unassembled WGS sequence"/>
</dbReference>
<feature type="domain" description="IstB-like ATP-binding" evidence="1">
    <location>
        <begin position="109"/>
        <end position="185"/>
    </location>
</feature>
<reference evidence="2" key="1">
    <citation type="submission" date="2022-12" db="EMBL/GenBank/DDBJ databases">
        <title>Clostridium sp. nov., isolated from industrial wastewater.</title>
        <authorList>
            <person name="Jiayan W."/>
        </authorList>
    </citation>
    <scope>NUCLEOTIDE SEQUENCE</scope>
    <source>
        <strain evidence="2">ZC22-4</strain>
    </source>
</reference>
<protein>
    <submittedName>
        <fullName evidence="2">ATP-binding protein</fullName>
    </submittedName>
</protein>
<name>A0ABT4D6L0_9CLOT</name>
<comment type="caution">
    <text evidence="2">The sequence shown here is derived from an EMBL/GenBank/DDBJ whole genome shotgun (WGS) entry which is preliminary data.</text>
</comment>
<dbReference type="PANTHER" id="PTHR30050">
    <property type="entry name" value="CHROMOSOMAL REPLICATION INITIATOR PROTEIN DNAA"/>
    <property type="match status" value="1"/>
</dbReference>
<dbReference type="GO" id="GO:0005524">
    <property type="term" value="F:ATP binding"/>
    <property type="evidence" value="ECO:0007669"/>
    <property type="project" value="UniProtKB-KW"/>
</dbReference>
<dbReference type="Gene3D" id="3.40.50.300">
    <property type="entry name" value="P-loop containing nucleotide triphosphate hydrolases"/>
    <property type="match status" value="1"/>
</dbReference>
<accession>A0ABT4D6L0</accession>
<dbReference type="PANTHER" id="PTHR30050:SF10">
    <property type="entry name" value="PHAGE-LIKE ELEMENT PBSX PROTEIN XKDC"/>
    <property type="match status" value="1"/>
</dbReference>
<dbReference type="EMBL" id="JAPQFJ010000003">
    <property type="protein sequence ID" value="MCY6957929.1"/>
    <property type="molecule type" value="Genomic_DNA"/>
</dbReference>
<gene>
    <name evidence="2" type="ORF">OW729_04840</name>
</gene>
<keyword evidence="3" id="KW-1185">Reference proteome</keyword>
<keyword evidence="2" id="KW-0547">Nucleotide-binding</keyword>
<sequence length="267" mass="30860">MTEVEKIVNRIKSNMTSTDHTQDQVTQMEKSTSDICPICNGTGWELNKETRAYKRCKCYKKEKMQRLWKKYGVDPKDIKKLNDYVPIDEIQKEAKGKAVDYVKDFETIVGNKENGFGLFGQPGAGKTHILLAIGAALISKGIEVVYMPYVEVMRELKATVMDNEYYIKFSSNYMKARVLIIDDLFKDKLKNGNLVGELKESDIKHLYPILNYRYLNNLPTLISTECTPDILQRLDDAQAGRMLERCGDNIIVFTGQKYNYRMKKFMR</sequence>